<protein>
    <recommendedName>
        <fullName evidence="4">DUF202 domain-containing protein</fullName>
    </recommendedName>
</protein>
<organism evidence="2 3">
    <name type="scientific">Actinokineospora soli</name>
    <dbReference type="NCBI Taxonomy" id="1048753"/>
    <lineage>
        <taxon>Bacteria</taxon>
        <taxon>Bacillati</taxon>
        <taxon>Actinomycetota</taxon>
        <taxon>Actinomycetes</taxon>
        <taxon>Pseudonocardiales</taxon>
        <taxon>Pseudonocardiaceae</taxon>
        <taxon>Actinokineospora</taxon>
    </lineage>
</organism>
<feature type="transmembrane region" description="Helical" evidence="1">
    <location>
        <begin position="12"/>
        <end position="36"/>
    </location>
</feature>
<evidence type="ECO:0008006" key="4">
    <source>
        <dbReference type="Google" id="ProtNLM"/>
    </source>
</evidence>
<name>A0ABW2TKF6_9PSEU</name>
<evidence type="ECO:0000313" key="2">
    <source>
        <dbReference type="EMBL" id="MFC7614011.1"/>
    </source>
</evidence>
<keyword evidence="1" id="KW-0472">Membrane</keyword>
<comment type="caution">
    <text evidence="2">The sequence shown here is derived from an EMBL/GenBank/DDBJ whole genome shotgun (WGS) entry which is preliminary data.</text>
</comment>
<sequence>MRNKDPRVRRDWIWNPRMVLSILLGSLAMIASLVGFRQTEQYWWAGLGVVGFIVVLWTWRAQATGDGDGSKVRMHNGVDRLGFWLSTLVAIAFAFAGTFMFALSAV</sequence>
<evidence type="ECO:0000256" key="1">
    <source>
        <dbReference type="SAM" id="Phobius"/>
    </source>
</evidence>
<keyword evidence="1" id="KW-0812">Transmembrane</keyword>
<feature type="transmembrane region" description="Helical" evidence="1">
    <location>
        <begin position="42"/>
        <end position="60"/>
    </location>
</feature>
<dbReference type="Proteomes" id="UP001596512">
    <property type="component" value="Unassembled WGS sequence"/>
</dbReference>
<proteinExistence type="predicted"/>
<gene>
    <name evidence="2" type="ORF">ACFQV2_11050</name>
</gene>
<keyword evidence="1" id="KW-1133">Transmembrane helix</keyword>
<reference evidence="3" key="1">
    <citation type="journal article" date="2019" name="Int. J. Syst. Evol. Microbiol.">
        <title>The Global Catalogue of Microorganisms (GCM) 10K type strain sequencing project: providing services to taxonomists for standard genome sequencing and annotation.</title>
        <authorList>
            <consortium name="The Broad Institute Genomics Platform"/>
            <consortium name="The Broad Institute Genome Sequencing Center for Infectious Disease"/>
            <person name="Wu L."/>
            <person name="Ma J."/>
        </authorList>
    </citation>
    <scope>NUCLEOTIDE SEQUENCE [LARGE SCALE GENOMIC DNA]</scope>
    <source>
        <strain evidence="3">JCM 17695</strain>
    </source>
</reference>
<dbReference type="EMBL" id="JBHTEY010000004">
    <property type="protein sequence ID" value="MFC7614011.1"/>
    <property type="molecule type" value="Genomic_DNA"/>
</dbReference>
<keyword evidence="3" id="KW-1185">Reference proteome</keyword>
<evidence type="ECO:0000313" key="3">
    <source>
        <dbReference type="Proteomes" id="UP001596512"/>
    </source>
</evidence>
<feature type="transmembrane region" description="Helical" evidence="1">
    <location>
        <begin position="81"/>
        <end position="103"/>
    </location>
</feature>
<accession>A0ABW2TKF6</accession>